<organism evidence="1 2">
    <name type="scientific">Rhizobium ruizarguesonis</name>
    <dbReference type="NCBI Taxonomy" id="2081791"/>
    <lineage>
        <taxon>Bacteria</taxon>
        <taxon>Pseudomonadati</taxon>
        <taxon>Pseudomonadota</taxon>
        <taxon>Alphaproteobacteria</taxon>
        <taxon>Hyphomicrobiales</taxon>
        <taxon>Rhizobiaceae</taxon>
        <taxon>Rhizobium/Agrobacterium group</taxon>
        <taxon>Rhizobium</taxon>
    </lineage>
</organism>
<evidence type="ECO:0000313" key="2">
    <source>
        <dbReference type="Proteomes" id="UP000661163"/>
    </source>
</evidence>
<dbReference type="Proteomes" id="UP000661163">
    <property type="component" value="Unassembled WGS sequence"/>
</dbReference>
<protein>
    <submittedName>
        <fullName evidence="1">Carbon-nitrogen hydrolase family protein</fullName>
    </submittedName>
</protein>
<dbReference type="InterPro" id="IPR036526">
    <property type="entry name" value="C-N_Hydrolase_sf"/>
</dbReference>
<dbReference type="GO" id="GO:0016787">
    <property type="term" value="F:hydrolase activity"/>
    <property type="evidence" value="ECO:0007669"/>
    <property type="project" value="UniProtKB-KW"/>
</dbReference>
<feature type="non-terminal residue" evidence="1">
    <location>
        <position position="1"/>
    </location>
</feature>
<reference evidence="1 2" key="1">
    <citation type="submission" date="2019-12" db="EMBL/GenBank/DDBJ databases">
        <title>Rhizobium genotypes associated with high levels of biological nitrogen fixation by grain legumes in a temperate-maritime cropping system.</title>
        <authorList>
            <person name="Maluk M."/>
            <person name="Francesc Ferrando Molina F."/>
            <person name="Lopez Del Egido L."/>
            <person name="Lafos M."/>
            <person name="Langarica-Fuentes A."/>
            <person name="Gebre Yohannes G."/>
            <person name="Young M.W."/>
            <person name="Martin P."/>
            <person name="Gantlett R."/>
            <person name="Kenicer G."/>
            <person name="Hawes C."/>
            <person name="Begg G.S."/>
            <person name="Quilliam R.S."/>
            <person name="Squire G.R."/>
            <person name="Poole P.S."/>
            <person name="Young P.W."/>
            <person name="Iannetta P.M."/>
            <person name="James E.K."/>
        </authorList>
    </citation>
    <scope>NUCLEOTIDE SEQUENCE [LARGE SCALE GENOMIC DNA]</scope>
    <source>
        <strain evidence="1 2">JHI985</strain>
    </source>
</reference>
<accession>A0AAE5C6B3</accession>
<dbReference type="AlphaFoldDB" id="A0AAE5C6B3"/>
<dbReference type="EMBL" id="WUFC01000092">
    <property type="protein sequence ID" value="NEI53264.1"/>
    <property type="molecule type" value="Genomic_DNA"/>
</dbReference>
<comment type="caution">
    <text evidence="1">The sequence shown here is derived from an EMBL/GenBank/DDBJ whole genome shotgun (WGS) entry which is preliminary data.</text>
</comment>
<evidence type="ECO:0000313" key="1">
    <source>
        <dbReference type="EMBL" id="NEI53264.1"/>
    </source>
</evidence>
<name>A0AAE5C6B3_9HYPH</name>
<proteinExistence type="predicted"/>
<sequence length="71" mass="8088">GDEMIDEGIGYAQIDLDDCVEPKRFHDVVAGYNRFDIFDVTVNRMRRNPIRFLEGRAEDALTSPEAVAMPE</sequence>
<dbReference type="SUPFAM" id="SSF56317">
    <property type="entry name" value="Carbon-nitrogen hydrolase"/>
    <property type="match status" value="1"/>
</dbReference>
<keyword evidence="1" id="KW-0378">Hydrolase</keyword>
<gene>
    <name evidence="1" type="ORF">GR217_37410</name>
</gene>